<reference evidence="1 2" key="1">
    <citation type="submission" date="2018-01" db="EMBL/GenBank/DDBJ databases">
        <title>A novel member of the phylum Bacteroidetes isolated from glacier ice.</title>
        <authorList>
            <person name="Liu Q."/>
            <person name="Xin Y.-H."/>
        </authorList>
    </citation>
    <scope>NUCLEOTIDE SEQUENCE [LARGE SCALE GENOMIC DNA]</scope>
    <source>
        <strain evidence="1 2">RB1R16</strain>
    </source>
</reference>
<dbReference type="Proteomes" id="UP000239872">
    <property type="component" value="Unassembled WGS sequence"/>
</dbReference>
<accession>A0A2S7STJ6</accession>
<sequence>MKNKLSASHFIRYWLLLPIFFVYSGVFAQHFTDTIHTDYRAFKGKLIVLNECHNVASNDKVYEHIVRQIAAGANTGDTLNLVLEMPYSNACLLNKYLQGDTHPIPWNLRKYIEALKGLKTPLRIIGVDFEYDLGGRARYYLPFVNRIIEELKMGNIPGQPLMDYLAALRRDTIWVQPDKNELISFYTEEQKKTVVGSAAYTTLRDLLFVLAAEHNISSHGHRDNVAYRRFIEAQKKGIVRFSNSYNVLIYGSVHTDPSNRHNIYSNFRYRRSSPFKDNVYSIAQVYIDCKSTGDYFEQKLRTVSASILNGKKKNDDNLLAYVRERYATQSFNSVQCVKDIGGFSVIEPYKPHIISWFIHWMVEE</sequence>
<dbReference type="RefSeq" id="WP_105039934.1">
    <property type="nucleotide sequence ID" value="NZ_PPSL01000004.1"/>
</dbReference>
<organism evidence="1 2">
    <name type="scientific">Flavipsychrobacter stenotrophus</name>
    <dbReference type="NCBI Taxonomy" id="2077091"/>
    <lineage>
        <taxon>Bacteria</taxon>
        <taxon>Pseudomonadati</taxon>
        <taxon>Bacteroidota</taxon>
        <taxon>Chitinophagia</taxon>
        <taxon>Chitinophagales</taxon>
        <taxon>Chitinophagaceae</taxon>
        <taxon>Flavipsychrobacter</taxon>
    </lineage>
</organism>
<dbReference type="AlphaFoldDB" id="A0A2S7STJ6"/>
<comment type="caution">
    <text evidence="1">The sequence shown here is derived from an EMBL/GenBank/DDBJ whole genome shotgun (WGS) entry which is preliminary data.</text>
</comment>
<dbReference type="EMBL" id="PPSL01000004">
    <property type="protein sequence ID" value="PQJ09925.1"/>
    <property type="molecule type" value="Genomic_DNA"/>
</dbReference>
<proteinExistence type="predicted"/>
<keyword evidence="2" id="KW-1185">Reference proteome</keyword>
<gene>
    <name evidence="1" type="ORF">CJD36_014565</name>
</gene>
<name>A0A2S7STJ6_9BACT</name>
<evidence type="ECO:0000313" key="1">
    <source>
        <dbReference type="EMBL" id="PQJ09925.1"/>
    </source>
</evidence>
<dbReference type="OrthoDB" id="9827507at2"/>
<protein>
    <submittedName>
        <fullName evidence="1">Uncharacterized protein</fullName>
    </submittedName>
</protein>
<evidence type="ECO:0000313" key="2">
    <source>
        <dbReference type="Proteomes" id="UP000239872"/>
    </source>
</evidence>